<feature type="region of interest" description="Disordered" evidence="7">
    <location>
        <begin position="1"/>
        <end position="26"/>
    </location>
</feature>
<dbReference type="InterPro" id="IPR011701">
    <property type="entry name" value="MFS"/>
</dbReference>
<comment type="caution">
    <text evidence="10">The sequence shown here is derived from an EMBL/GenBank/DDBJ whole genome shotgun (WGS) entry which is preliminary data.</text>
</comment>
<dbReference type="InterPro" id="IPR020846">
    <property type="entry name" value="MFS_dom"/>
</dbReference>
<feature type="transmembrane region" description="Helical" evidence="8">
    <location>
        <begin position="159"/>
        <end position="179"/>
    </location>
</feature>
<keyword evidence="5 8" id="KW-1133">Transmembrane helix</keyword>
<evidence type="ECO:0000256" key="1">
    <source>
        <dbReference type="ARBA" id="ARBA00004651"/>
    </source>
</evidence>
<keyword evidence="2" id="KW-0813">Transport</keyword>
<dbReference type="SUPFAM" id="SSF103473">
    <property type="entry name" value="MFS general substrate transporter"/>
    <property type="match status" value="1"/>
</dbReference>
<feature type="transmembrane region" description="Helical" evidence="8">
    <location>
        <begin position="357"/>
        <end position="379"/>
    </location>
</feature>
<name>A0ABW7VJI8_STROI</name>
<evidence type="ECO:0000313" key="11">
    <source>
        <dbReference type="Proteomes" id="UP001611397"/>
    </source>
</evidence>
<dbReference type="Gene3D" id="1.20.1250.20">
    <property type="entry name" value="MFS general substrate transporter like domains"/>
    <property type="match status" value="1"/>
</dbReference>
<feature type="compositionally biased region" description="Polar residues" evidence="7">
    <location>
        <begin position="1"/>
        <end position="12"/>
    </location>
</feature>
<keyword evidence="6 8" id="KW-0472">Membrane</keyword>
<feature type="transmembrane region" description="Helical" evidence="8">
    <location>
        <begin position="96"/>
        <end position="122"/>
    </location>
</feature>
<feature type="transmembrane region" description="Helical" evidence="8">
    <location>
        <begin position="299"/>
        <end position="316"/>
    </location>
</feature>
<dbReference type="EMBL" id="JBIRWM010000019">
    <property type="protein sequence ID" value="MFI2160381.1"/>
    <property type="molecule type" value="Genomic_DNA"/>
</dbReference>
<keyword evidence="11" id="KW-1185">Reference proteome</keyword>
<sequence length="429" mass="43127">MKLSSVPSSHQTPASSSDPAPPSGRGRPLATAGVVIASIAVAFGAGAGSPLFVLYQREWGFPAWQLTTAFTVYAVTLLATLLVAGSVSDHIGRRPVLVGAMLLLLVTSALFLAADGIGWIIAARAVQGMATGAATSTFTAAIIELAAPRHRPVMTVLTSAAPVGGLALGALFAGVAVQYSTHPTAVVFLGLTVVLLYGIASVLAAPETADRHPGVLASLRPRLSVARTARGWFWSLAPLVAAGWMFSGLFLGLAPSFDASVFGIRDAAVNGAIVAVQPMAAAVAGIGFGRLSAGRATRIGALLVFAGAVLTVTGVVTARLPLVVVGALLGGSGQGAAFGSSLRILGPLADNASRGGLFAAVYLVAYTAYGAPVLVAGIASDFVPLTATVAVYGLVVALLAASAMLSLALRSRRRPRAARPGGLTGRGHV</sequence>
<protein>
    <submittedName>
        <fullName evidence="10">MFS transporter</fullName>
    </submittedName>
</protein>
<dbReference type="InterPro" id="IPR036259">
    <property type="entry name" value="MFS_trans_sf"/>
</dbReference>
<keyword evidence="3" id="KW-1003">Cell membrane</keyword>
<feature type="transmembrane region" description="Helical" evidence="8">
    <location>
        <begin position="61"/>
        <end position="84"/>
    </location>
</feature>
<evidence type="ECO:0000256" key="7">
    <source>
        <dbReference type="SAM" id="MobiDB-lite"/>
    </source>
</evidence>
<evidence type="ECO:0000256" key="6">
    <source>
        <dbReference type="ARBA" id="ARBA00023136"/>
    </source>
</evidence>
<dbReference type="Proteomes" id="UP001611397">
    <property type="component" value="Unassembled WGS sequence"/>
</dbReference>
<feature type="transmembrane region" description="Helical" evidence="8">
    <location>
        <begin position="267"/>
        <end position="287"/>
    </location>
</feature>
<feature type="transmembrane region" description="Helical" evidence="8">
    <location>
        <begin position="385"/>
        <end position="409"/>
    </location>
</feature>
<dbReference type="InterPro" id="IPR050171">
    <property type="entry name" value="MFS_Transporters"/>
</dbReference>
<proteinExistence type="predicted"/>
<feature type="transmembrane region" description="Helical" evidence="8">
    <location>
        <begin position="29"/>
        <end position="55"/>
    </location>
</feature>
<organism evidence="10 11">
    <name type="scientific">Streptomyces olivaceoviridis</name>
    <name type="common">Streptomyces corchorusii</name>
    <dbReference type="NCBI Taxonomy" id="1921"/>
    <lineage>
        <taxon>Bacteria</taxon>
        <taxon>Bacillati</taxon>
        <taxon>Actinomycetota</taxon>
        <taxon>Actinomycetes</taxon>
        <taxon>Kitasatosporales</taxon>
        <taxon>Streptomycetaceae</taxon>
        <taxon>Streptomyces</taxon>
    </lineage>
</organism>
<gene>
    <name evidence="10" type="ORF">ACH49L_32630</name>
</gene>
<dbReference type="RefSeq" id="WP_244218510.1">
    <property type="nucleotide sequence ID" value="NZ_JBIRUT010000019.1"/>
</dbReference>
<reference evidence="10 11" key="1">
    <citation type="submission" date="2024-10" db="EMBL/GenBank/DDBJ databases">
        <title>The Natural Products Discovery Center: Release of the First 8490 Sequenced Strains for Exploring Actinobacteria Biosynthetic Diversity.</title>
        <authorList>
            <person name="Kalkreuter E."/>
            <person name="Kautsar S.A."/>
            <person name="Yang D."/>
            <person name="Bader C.D."/>
            <person name="Teijaro C.N."/>
            <person name="Fluegel L."/>
            <person name="Davis C.M."/>
            <person name="Simpson J.R."/>
            <person name="Lauterbach L."/>
            <person name="Steele A.D."/>
            <person name="Gui C."/>
            <person name="Meng S."/>
            <person name="Li G."/>
            <person name="Viehrig K."/>
            <person name="Ye F."/>
            <person name="Su P."/>
            <person name="Kiefer A.F."/>
            <person name="Nichols A."/>
            <person name="Cepeda A.J."/>
            <person name="Yan W."/>
            <person name="Fan B."/>
            <person name="Jiang Y."/>
            <person name="Adhikari A."/>
            <person name="Zheng C.-J."/>
            <person name="Schuster L."/>
            <person name="Cowan T.M."/>
            <person name="Smanski M.J."/>
            <person name="Chevrette M.G."/>
            <person name="De Carvalho L.P.S."/>
            <person name="Shen B."/>
        </authorList>
    </citation>
    <scope>NUCLEOTIDE SEQUENCE [LARGE SCALE GENOMIC DNA]</scope>
    <source>
        <strain evidence="10 11">NPDC020295</strain>
    </source>
</reference>
<keyword evidence="4 8" id="KW-0812">Transmembrane</keyword>
<comment type="subcellular location">
    <subcellularLocation>
        <location evidence="1">Cell membrane</location>
        <topology evidence="1">Multi-pass membrane protein</topology>
    </subcellularLocation>
</comment>
<accession>A0ABW7VJI8</accession>
<feature type="compositionally biased region" description="Low complexity" evidence="7">
    <location>
        <begin position="13"/>
        <end position="26"/>
    </location>
</feature>
<evidence type="ECO:0000256" key="2">
    <source>
        <dbReference type="ARBA" id="ARBA00022448"/>
    </source>
</evidence>
<feature type="transmembrane region" description="Helical" evidence="8">
    <location>
        <begin position="232"/>
        <end position="255"/>
    </location>
</feature>
<feature type="domain" description="Major facilitator superfamily (MFS) profile" evidence="9">
    <location>
        <begin position="30"/>
        <end position="414"/>
    </location>
</feature>
<evidence type="ECO:0000256" key="5">
    <source>
        <dbReference type="ARBA" id="ARBA00022989"/>
    </source>
</evidence>
<dbReference type="PANTHER" id="PTHR23517">
    <property type="entry name" value="RESISTANCE PROTEIN MDTM, PUTATIVE-RELATED-RELATED"/>
    <property type="match status" value="1"/>
</dbReference>
<feature type="transmembrane region" description="Helical" evidence="8">
    <location>
        <begin position="185"/>
        <end position="205"/>
    </location>
</feature>
<dbReference type="PROSITE" id="PS50850">
    <property type="entry name" value="MFS"/>
    <property type="match status" value="1"/>
</dbReference>
<evidence type="ECO:0000256" key="8">
    <source>
        <dbReference type="SAM" id="Phobius"/>
    </source>
</evidence>
<evidence type="ECO:0000256" key="4">
    <source>
        <dbReference type="ARBA" id="ARBA00022692"/>
    </source>
</evidence>
<feature type="transmembrane region" description="Helical" evidence="8">
    <location>
        <begin position="322"/>
        <end position="345"/>
    </location>
</feature>
<dbReference type="Pfam" id="PF07690">
    <property type="entry name" value="MFS_1"/>
    <property type="match status" value="1"/>
</dbReference>
<evidence type="ECO:0000259" key="9">
    <source>
        <dbReference type="PROSITE" id="PS50850"/>
    </source>
</evidence>
<evidence type="ECO:0000256" key="3">
    <source>
        <dbReference type="ARBA" id="ARBA00022475"/>
    </source>
</evidence>
<evidence type="ECO:0000313" key="10">
    <source>
        <dbReference type="EMBL" id="MFI2160381.1"/>
    </source>
</evidence>